<evidence type="ECO:0000313" key="3">
    <source>
        <dbReference type="Proteomes" id="UP000288291"/>
    </source>
</evidence>
<evidence type="ECO:0000259" key="1">
    <source>
        <dbReference type="Pfam" id="PF23961"/>
    </source>
</evidence>
<dbReference type="Pfam" id="PF23961">
    <property type="entry name" value="Phage_tail_terminator_9"/>
    <property type="match status" value="1"/>
</dbReference>
<proteinExistence type="predicted"/>
<name>A0A437SSW5_9LACO</name>
<dbReference type="RefSeq" id="WP_103661956.1">
    <property type="nucleotide sequence ID" value="NZ_ML136902.1"/>
</dbReference>
<protein>
    <recommendedName>
        <fullName evidence="1">Phage neck terminator protein gp12-like domain-containing protein</fullName>
    </recommendedName>
</protein>
<accession>A0A437SSW5</accession>
<comment type="caution">
    <text evidence="2">The sequence shown here is derived from an EMBL/GenBank/DDBJ whole genome shotgun (WGS) entry which is preliminary data.</text>
</comment>
<sequence length="190" mass="22055">MALENSSRPKLTKNYLIVFILAKIVDQLFKCPFLPVQNSGRQTKYPFFTYQMIDAHKYSTGDNRPDQFYCRFQLDCHAVDQFEANDMAGDLLDALANRRGFRHWFEQVNVVPQLAEGNRSDIRNHTLLQGINYDNDYGFYFDFLISHADTVYQASDLNFEFDESDIGSIKTQGSVGKHFIDINNIKKEEI</sequence>
<gene>
    <name evidence="2" type="ORF">EJK17_09770</name>
</gene>
<dbReference type="InterPro" id="IPR057087">
    <property type="entry name" value="Gp12-like"/>
</dbReference>
<dbReference type="EMBL" id="RXIA01000034">
    <property type="protein sequence ID" value="RVU70013.1"/>
    <property type="molecule type" value="Genomic_DNA"/>
</dbReference>
<feature type="domain" description="Phage neck terminator protein gp12-like" evidence="1">
    <location>
        <begin position="24"/>
        <end position="154"/>
    </location>
</feature>
<keyword evidence="3" id="KW-1185">Reference proteome</keyword>
<reference evidence="2 3" key="1">
    <citation type="submission" date="2018-12" db="EMBL/GenBank/DDBJ databases">
        <authorList>
            <person name="Meng J."/>
        </authorList>
    </citation>
    <scope>NUCLEOTIDE SEQUENCE [LARGE SCALE GENOMIC DNA]</scope>
    <source>
        <strain evidence="2 3">HT111-2</strain>
    </source>
</reference>
<evidence type="ECO:0000313" key="2">
    <source>
        <dbReference type="EMBL" id="RVU70013.1"/>
    </source>
</evidence>
<organism evidence="2 3">
    <name type="scientific">Lactobacillus xujianguonis</name>
    <dbReference type="NCBI Taxonomy" id="2495899"/>
    <lineage>
        <taxon>Bacteria</taxon>
        <taxon>Bacillati</taxon>
        <taxon>Bacillota</taxon>
        <taxon>Bacilli</taxon>
        <taxon>Lactobacillales</taxon>
        <taxon>Lactobacillaceae</taxon>
        <taxon>Lactobacillus</taxon>
    </lineage>
</organism>
<dbReference type="Proteomes" id="UP000288291">
    <property type="component" value="Unassembled WGS sequence"/>
</dbReference>
<dbReference type="NCBIfam" id="NF047498">
    <property type="entry name" value="LIC_12616_fam"/>
    <property type="match status" value="1"/>
</dbReference>
<dbReference type="AlphaFoldDB" id="A0A437SSW5"/>